<feature type="region of interest" description="Disordered" evidence="8">
    <location>
        <begin position="322"/>
        <end position="383"/>
    </location>
</feature>
<dbReference type="AlphaFoldDB" id="A0A4Y6UVV2"/>
<organism evidence="12 13">
    <name type="scientific">Saccharibacillus brassicae</name>
    <dbReference type="NCBI Taxonomy" id="2583377"/>
    <lineage>
        <taxon>Bacteria</taxon>
        <taxon>Bacillati</taxon>
        <taxon>Bacillota</taxon>
        <taxon>Bacilli</taxon>
        <taxon>Bacillales</taxon>
        <taxon>Paenibacillaceae</taxon>
        <taxon>Saccharibacillus</taxon>
    </lineage>
</organism>
<dbReference type="GO" id="GO:0008381">
    <property type="term" value="F:mechanosensitive monoatomic ion channel activity"/>
    <property type="evidence" value="ECO:0007669"/>
    <property type="project" value="InterPro"/>
</dbReference>
<dbReference type="RefSeq" id="WP_141447800.1">
    <property type="nucleotide sequence ID" value="NZ_CP041217.1"/>
</dbReference>
<dbReference type="PANTHER" id="PTHR30460:SF0">
    <property type="entry name" value="MODERATE CONDUCTANCE MECHANOSENSITIVE CHANNEL YBIO"/>
    <property type="match status" value="1"/>
</dbReference>
<keyword evidence="6 9" id="KW-0472">Membrane</keyword>
<dbReference type="FunFam" id="2.30.30.60:FF:000001">
    <property type="entry name" value="MscS Mechanosensitive ion channel"/>
    <property type="match status" value="1"/>
</dbReference>
<evidence type="ECO:0000256" key="9">
    <source>
        <dbReference type="SAM" id="Phobius"/>
    </source>
</evidence>
<evidence type="ECO:0000256" key="2">
    <source>
        <dbReference type="ARBA" id="ARBA00008017"/>
    </source>
</evidence>
<evidence type="ECO:0000256" key="4">
    <source>
        <dbReference type="ARBA" id="ARBA00022692"/>
    </source>
</evidence>
<gene>
    <name evidence="12" type="ORF">FFV09_10560</name>
</gene>
<evidence type="ECO:0000313" key="12">
    <source>
        <dbReference type="EMBL" id="QDH21254.1"/>
    </source>
</evidence>
<evidence type="ECO:0000256" key="1">
    <source>
        <dbReference type="ARBA" id="ARBA00004651"/>
    </source>
</evidence>
<dbReference type="InterPro" id="IPR049142">
    <property type="entry name" value="MS_channel_1st"/>
</dbReference>
<feature type="domain" description="Mechanosensitive ion channel MscS" evidence="10">
    <location>
        <begin position="164"/>
        <end position="227"/>
    </location>
</feature>
<dbReference type="Pfam" id="PF21088">
    <property type="entry name" value="MS_channel_1st"/>
    <property type="match status" value="1"/>
</dbReference>
<dbReference type="Gene3D" id="3.30.70.100">
    <property type="match status" value="1"/>
</dbReference>
<sequence>MSYGFLNVLTAAAAAAGGTTDTGTNDANAVPEEPSTPIDSVQKAVSFTEGLWNKLTDAATWIGLADTALRIVLIILLAQIAIRLTYKIIDRALLRQKEDAGDSKFRVKPRRFVTIGKLLKNMVVIVLNFMMMLLIISELGYNLAPLIAGAGVIGLAIGFGAQSLVKDVITGFFIVFEDQFAVGDVVQITTFKGTVEVIGLRTTRLRNWNGEVYVIPNGIITNVTNFSLADAKAVIDIPMSAERPLDEATHLVARSLEKVHDKNAKVLAPPNILGVQAMTTGEYTLRISVSCSPNAQAEVESMIRGEIKRAMERDDALKQALAEESERKAHTEEEAKAKPEEASKAEAAPAPVRQNPEGPGKPESEKTDAEKTPNTEDKPHSAQ</sequence>
<keyword evidence="3" id="KW-1003">Cell membrane</keyword>
<dbReference type="InterPro" id="IPR006685">
    <property type="entry name" value="MscS_channel_2nd"/>
</dbReference>
<dbReference type="EMBL" id="CP041217">
    <property type="protein sequence ID" value="QDH21254.1"/>
    <property type="molecule type" value="Genomic_DNA"/>
</dbReference>
<keyword evidence="13" id="KW-1185">Reference proteome</keyword>
<evidence type="ECO:0000259" key="10">
    <source>
        <dbReference type="Pfam" id="PF00924"/>
    </source>
</evidence>
<evidence type="ECO:0000313" key="13">
    <source>
        <dbReference type="Proteomes" id="UP000316968"/>
    </source>
</evidence>
<name>A0A4Y6UVV2_SACBS</name>
<feature type="domain" description="Mechanosensitive ion channel transmembrane helices 2/3" evidence="11">
    <location>
        <begin position="122"/>
        <end position="162"/>
    </location>
</feature>
<keyword evidence="5 9" id="KW-1133">Transmembrane helix</keyword>
<dbReference type="GO" id="GO:0005886">
    <property type="term" value="C:plasma membrane"/>
    <property type="evidence" value="ECO:0007669"/>
    <property type="project" value="UniProtKB-SubCell"/>
</dbReference>
<evidence type="ECO:0000259" key="11">
    <source>
        <dbReference type="Pfam" id="PF21088"/>
    </source>
</evidence>
<dbReference type="InterPro" id="IPR011014">
    <property type="entry name" value="MscS_channel_TM-2"/>
</dbReference>
<comment type="subcellular location">
    <subcellularLocation>
        <location evidence="1">Cell membrane</location>
        <topology evidence="1">Multi-pass membrane protein</topology>
    </subcellularLocation>
</comment>
<dbReference type="KEGG" id="saca:FFV09_10560"/>
<dbReference type="Gene3D" id="2.30.30.60">
    <property type="match status" value="1"/>
</dbReference>
<evidence type="ECO:0000256" key="3">
    <source>
        <dbReference type="ARBA" id="ARBA00022475"/>
    </source>
</evidence>
<dbReference type="SUPFAM" id="SSF82861">
    <property type="entry name" value="Mechanosensitive channel protein MscS (YggB), transmembrane region"/>
    <property type="match status" value="1"/>
</dbReference>
<dbReference type="PANTHER" id="PTHR30460">
    <property type="entry name" value="MODERATE CONDUCTANCE MECHANOSENSITIVE CHANNEL YBIO"/>
    <property type="match status" value="1"/>
</dbReference>
<evidence type="ECO:0000256" key="6">
    <source>
        <dbReference type="ARBA" id="ARBA00023136"/>
    </source>
</evidence>
<feature type="compositionally biased region" description="Basic and acidic residues" evidence="8">
    <location>
        <begin position="360"/>
        <end position="383"/>
    </location>
</feature>
<accession>A0A4Y6UVV2</accession>
<dbReference type="InterPro" id="IPR010920">
    <property type="entry name" value="LSM_dom_sf"/>
</dbReference>
<feature type="compositionally biased region" description="Basic and acidic residues" evidence="8">
    <location>
        <begin position="324"/>
        <end position="344"/>
    </location>
</feature>
<dbReference type="InterPro" id="IPR045276">
    <property type="entry name" value="YbiO_bact"/>
</dbReference>
<comment type="similarity">
    <text evidence="2">Belongs to the MscS (TC 1.A.23) family.</text>
</comment>
<dbReference type="Proteomes" id="UP000316968">
    <property type="component" value="Chromosome"/>
</dbReference>
<reference evidence="12 13" key="1">
    <citation type="submission" date="2019-06" db="EMBL/GenBank/DDBJ databases">
        <title>Saccharibacillus brassicae sp. nov., an endophytic bacterium isolated from Chinese cabbage seeds (Brassica pekinensis).</title>
        <authorList>
            <person name="Jiang L."/>
            <person name="Lee J."/>
            <person name="Kim S.W."/>
        </authorList>
    </citation>
    <scope>NUCLEOTIDE SEQUENCE [LARGE SCALE GENOMIC DNA]</scope>
    <source>
        <strain evidence="13">KCTC 43072 / ATSA2</strain>
    </source>
</reference>
<feature type="transmembrane region" description="Helical" evidence="9">
    <location>
        <begin position="143"/>
        <end position="165"/>
    </location>
</feature>
<dbReference type="InterPro" id="IPR023408">
    <property type="entry name" value="MscS_beta-dom_sf"/>
</dbReference>
<evidence type="ECO:0000256" key="5">
    <source>
        <dbReference type="ARBA" id="ARBA00022989"/>
    </source>
</evidence>
<feature type="transmembrane region" description="Helical" evidence="9">
    <location>
        <begin position="118"/>
        <end position="137"/>
    </location>
</feature>
<evidence type="ECO:0000256" key="7">
    <source>
        <dbReference type="ARBA" id="ARBA00059688"/>
    </source>
</evidence>
<dbReference type="SUPFAM" id="SSF50182">
    <property type="entry name" value="Sm-like ribonucleoproteins"/>
    <property type="match status" value="1"/>
</dbReference>
<feature type="transmembrane region" description="Helical" evidence="9">
    <location>
        <begin position="67"/>
        <end position="86"/>
    </location>
</feature>
<evidence type="ECO:0000256" key="8">
    <source>
        <dbReference type="SAM" id="MobiDB-lite"/>
    </source>
</evidence>
<dbReference type="Gene3D" id="1.10.287.1260">
    <property type="match status" value="1"/>
</dbReference>
<comment type="function">
    <text evidence="7">May play a role in resistance to osmotic downshock.</text>
</comment>
<protein>
    <submittedName>
        <fullName evidence="12">Mechanosensitive ion channel family protein</fullName>
    </submittedName>
</protein>
<proteinExistence type="inferred from homology"/>
<keyword evidence="4 9" id="KW-0812">Transmembrane</keyword>
<dbReference type="Pfam" id="PF00924">
    <property type="entry name" value="MS_channel_2nd"/>
    <property type="match status" value="1"/>
</dbReference>
<dbReference type="OrthoDB" id="9809206at2"/>